<dbReference type="GeneID" id="17275992"/>
<reference evidence="3" key="1">
    <citation type="journal article" date="2013" name="Nature">
        <title>Pan genome of the phytoplankton Emiliania underpins its global distribution.</title>
        <authorList>
            <person name="Read B.A."/>
            <person name="Kegel J."/>
            <person name="Klute M.J."/>
            <person name="Kuo A."/>
            <person name="Lefebvre S.C."/>
            <person name="Maumus F."/>
            <person name="Mayer C."/>
            <person name="Miller J."/>
            <person name="Monier A."/>
            <person name="Salamov A."/>
            <person name="Young J."/>
            <person name="Aguilar M."/>
            <person name="Claverie J.M."/>
            <person name="Frickenhaus S."/>
            <person name="Gonzalez K."/>
            <person name="Herman E.K."/>
            <person name="Lin Y.C."/>
            <person name="Napier J."/>
            <person name="Ogata H."/>
            <person name="Sarno A.F."/>
            <person name="Shmutz J."/>
            <person name="Schroeder D."/>
            <person name="de Vargas C."/>
            <person name="Verret F."/>
            <person name="von Dassow P."/>
            <person name="Valentin K."/>
            <person name="Van de Peer Y."/>
            <person name="Wheeler G."/>
            <person name="Dacks J.B."/>
            <person name="Delwiche C.F."/>
            <person name="Dyhrman S.T."/>
            <person name="Glockner G."/>
            <person name="John U."/>
            <person name="Richards T."/>
            <person name="Worden A.Z."/>
            <person name="Zhang X."/>
            <person name="Grigoriev I.V."/>
            <person name="Allen A.E."/>
            <person name="Bidle K."/>
            <person name="Borodovsky M."/>
            <person name="Bowler C."/>
            <person name="Brownlee C."/>
            <person name="Cock J.M."/>
            <person name="Elias M."/>
            <person name="Gladyshev V.N."/>
            <person name="Groth M."/>
            <person name="Guda C."/>
            <person name="Hadaegh A."/>
            <person name="Iglesias-Rodriguez M.D."/>
            <person name="Jenkins J."/>
            <person name="Jones B.M."/>
            <person name="Lawson T."/>
            <person name="Leese F."/>
            <person name="Lindquist E."/>
            <person name="Lobanov A."/>
            <person name="Lomsadze A."/>
            <person name="Malik S.B."/>
            <person name="Marsh M.E."/>
            <person name="Mackinder L."/>
            <person name="Mock T."/>
            <person name="Mueller-Roeber B."/>
            <person name="Pagarete A."/>
            <person name="Parker M."/>
            <person name="Probert I."/>
            <person name="Quesneville H."/>
            <person name="Raines C."/>
            <person name="Rensing S.A."/>
            <person name="Riano-Pachon D.M."/>
            <person name="Richier S."/>
            <person name="Rokitta S."/>
            <person name="Shiraiwa Y."/>
            <person name="Soanes D.M."/>
            <person name="van der Giezen M."/>
            <person name="Wahlund T.M."/>
            <person name="Williams B."/>
            <person name="Wilson W."/>
            <person name="Wolfe G."/>
            <person name="Wurch L.L."/>
        </authorList>
    </citation>
    <scope>NUCLEOTIDE SEQUENCE</scope>
</reference>
<dbReference type="AlphaFoldDB" id="A0A0D3K4N3"/>
<sequence>MVVGGCAEVGSELRESMSRIHTRCNAHREQLENAMSAGASRFEMSFTPAVKLGAVVASIDRRHHDVLQISTDTFIDLEHASIDRRHHDVLQISTDTFIDLDEHASIDRRHHDVLQISTDTFIDLEHALTVGHTKPSDNHLLNNFGIGLYVFQARRAKPPNDCPFHAASMLLPRDALSLIWRRASAIIYTVKKRGGEVAAQVARTGSLQDEFWSALSSDGRSSSGSGARFIARTIADVKVELKDGAASDVRFDWGRPANRNARGAMLETYSPWRDESNNLREDGMLAPVKMLLRRLGDEDGGLQHSYIAAAPLRDDDEEEEVEARIETASDTAAPSPPGTPPAGGGGDTLPAWARAAPLPEVLVQGANVDWGGHQWAALLQEPDAAPGDFEPVYLPSDAGFPEPVAFARVCPLPRSSIAGAGVDPEKRAAPEYRHNQLHLPLHKAGLDGAYFVLHGTKVINDRPGAAFDGQVFGQNSKAFSNLIAGCQSKGNWQTKIEYGNFAEHLRAGDDTIQLPEAMSFSKWAKWSKIHELWPNLGLGERTVPPPSAGLALTPRLHAPGDRAERAAGARGLLARRVVQPSARFAPDTYPHAVEAFPTPTPPKAKRRKLGAAETFKKGAHKVEEARAAGNTAAELAAWRTLGEQLKKAFGSRG</sequence>
<evidence type="ECO:0000256" key="1">
    <source>
        <dbReference type="SAM" id="MobiDB-lite"/>
    </source>
</evidence>
<keyword evidence="3" id="KW-1185">Reference proteome</keyword>
<evidence type="ECO:0000313" key="3">
    <source>
        <dbReference type="Proteomes" id="UP000013827"/>
    </source>
</evidence>
<protein>
    <submittedName>
        <fullName evidence="2">Uncharacterized protein</fullName>
    </submittedName>
</protein>
<dbReference type="KEGG" id="ehx:EMIHUDRAFT_468315"/>
<dbReference type="RefSeq" id="XP_005783147.1">
    <property type="nucleotide sequence ID" value="XM_005783090.1"/>
</dbReference>
<proteinExistence type="predicted"/>
<dbReference type="EnsemblProtists" id="EOD30718">
    <property type="protein sequence ID" value="EOD30718"/>
    <property type="gene ID" value="EMIHUDRAFT_468315"/>
</dbReference>
<name>A0A0D3K4N3_EMIH1</name>
<accession>A0A0D3K4N3</accession>
<evidence type="ECO:0000313" key="2">
    <source>
        <dbReference type="EnsemblProtists" id="EOD30718"/>
    </source>
</evidence>
<dbReference type="PaxDb" id="2903-EOD30718"/>
<dbReference type="HOGENOM" id="CLU_020151_0_0_1"/>
<dbReference type="Proteomes" id="UP000013827">
    <property type="component" value="Unassembled WGS sequence"/>
</dbReference>
<reference evidence="2" key="2">
    <citation type="submission" date="2024-10" db="UniProtKB">
        <authorList>
            <consortium name="EnsemblProtists"/>
        </authorList>
    </citation>
    <scope>IDENTIFICATION</scope>
</reference>
<feature type="region of interest" description="Disordered" evidence="1">
    <location>
        <begin position="312"/>
        <end position="351"/>
    </location>
</feature>
<organism evidence="2 3">
    <name type="scientific">Emiliania huxleyi (strain CCMP1516)</name>
    <dbReference type="NCBI Taxonomy" id="280463"/>
    <lineage>
        <taxon>Eukaryota</taxon>
        <taxon>Haptista</taxon>
        <taxon>Haptophyta</taxon>
        <taxon>Prymnesiophyceae</taxon>
        <taxon>Isochrysidales</taxon>
        <taxon>Noelaerhabdaceae</taxon>
        <taxon>Emiliania</taxon>
    </lineage>
</organism>